<organism evidence="9 10">
    <name type="scientific">Weissella thailandensis</name>
    <dbReference type="NCBI Taxonomy" id="89061"/>
    <lineage>
        <taxon>Bacteria</taxon>
        <taxon>Bacillati</taxon>
        <taxon>Bacillota</taxon>
        <taxon>Bacilli</taxon>
        <taxon>Lactobacillales</taxon>
        <taxon>Lactobacillaceae</taxon>
        <taxon>Weissella</taxon>
    </lineage>
</organism>
<dbReference type="EMBL" id="QRAY01000001">
    <property type="protein sequence ID" value="RDS60503.1"/>
    <property type="molecule type" value="Genomic_DNA"/>
</dbReference>
<evidence type="ECO:0000259" key="7">
    <source>
        <dbReference type="Pfam" id="PF02631"/>
    </source>
</evidence>
<dbReference type="PANTHER" id="PTHR33602">
    <property type="entry name" value="REGULATORY PROTEIN RECX FAMILY PROTEIN"/>
    <property type="match status" value="1"/>
</dbReference>
<name>A0ABX9I8L6_9LACO</name>
<proteinExistence type="inferred from homology"/>
<dbReference type="InterPro" id="IPR003783">
    <property type="entry name" value="Regulatory_RecX"/>
</dbReference>
<evidence type="ECO:0000256" key="4">
    <source>
        <dbReference type="ARBA" id="ARBA00018111"/>
    </source>
</evidence>
<keyword evidence="10" id="KW-1185">Reference proteome</keyword>
<dbReference type="PANTHER" id="PTHR33602:SF1">
    <property type="entry name" value="REGULATORY PROTEIN RECX FAMILY PROTEIN"/>
    <property type="match status" value="1"/>
</dbReference>
<keyword evidence="5 6" id="KW-0963">Cytoplasm</keyword>
<dbReference type="HAMAP" id="MF_01114">
    <property type="entry name" value="RecX"/>
    <property type="match status" value="1"/>
</dbReference>
<feature type="domain" description="RecX second three-helical" evidence="7">
    <location>
        <begin position="111"/>
        <end position="152"/>
    </location>
</feature>
<evidence type="ECO:0000313" key="10">
    <source>
        <dbReference type="Proteomes" id="UP000254492"/>
    </source>
</evidence>
<evidence type="ECO:0000256" key="5">
    <source>
        <dbReference type="ARBA" id="ARBA00022490"/>
    </source>
</evidence>
<dbReference type="Gene3D" id="1.10.10.10">
    <property type="entry name" value="Winged helix-like DNA-binding domain superfamily/Winged helix DNA-binding domain"/>
    <property type="match status" value="4"/>
</dbReference>
<gene>
    <name evidence="6" type="primary">recX</name>
    <name evidence="9" type="ORF">DWV05_00950</name>
</gene>
<comment type="similarity">
    <text evidence="3 6">Belongs to the RecX family.</text>
</comment>
<evidence type="ECO:0000256" key="1">
    <source>
        <dbReference type="ARBA" id="ARBA00003529"/>
    </source>
</evidence>
<evidence type="ECO:0000259" key="8">
    <source>
        <dbReference type="Pfam" id="PF21982"/>
    </source>
</evidence>
<accession>A0ABX9I8L6</accession>
<comment type="function">
    <text evidence="1 6">Modulates RecA activity.</text>
</comment>
<protein>
    <recommendedName>
        <fullName evidence="4 6">Regulatory protein RecX</fullName>
    </recommendedName>
</protein>
<evidence type="ECO:0000256" key="6">
    <source>
        <dbReference type="HAMAP-Rule" id="MF_01114"/>
    </source>
</evidence>
<dbReference type="Pfam" id="PF02631">
    <property type="entry name" value="RecX_HTH2"/>
    <property type="match status" value="1"/>
</dbReference>
<dbReference type="InterPro" id="IPR053926">
    <property type="entry name" value="RecX_HTH_1st"/>
</dbReference>
<reference evidence="9 10" key="1">
    <citation type="submission" date="2018-07" db="EMBL/GenBank/DDBJ databases">
        <title>Genome-based reclassification of Weissella jogaejeotgali as Weissella thailandensis.</title>
        <authorList>
            <person name="Chun J."/>
            <person name="Kim B.-Y."/>
            <person name="Kwak M.-J."/>
        </authorList>
    </citation>
    <scope>NUCLEOTIDE SEQUENCE [LARGE SCALE GENOMIC DNA]</scope>
    <source>
        <strain evidence="9 10">KCTC 3751</strain>
    </source>
</reference>
<dbReference type="InterPro" id="IPR036388">
    <property type="entry name" value="WH-like_DNA-bd_sf"/>
</dbReference>
<dbReference type="InterPro" id="IPR053924">
    <property type="entry name" value="RecX_HTH_2nd"/>
</dbReference>
<evidence type="ECO:0000256" key="2">
    <source>
        <dbReference type="ARBA" id="ARBA00004496"/>
    </source>
</evidence>
<sequence>MEDTMQTVTKVTRQRRKGRYNVYLDDEYAFAVDEKILISYNLFKGTTLDETAIDEIKTAEFSQKAYTKALLYATGQMRTSQQVSRKLKDQGYDWATIKDVVQRLQNDHVLDDETYAETYVDQAKTAGKLGPRGVKFKLQQAGIDQFVIEDALVAYTIDDQIDALTERVGALLEKNARHSKFLAEQKTQQKLLQQGFNQHLIQQAISEYRENEAFDTDQEWENLDRDATIAADRYASFTGWEFKTKVKAAMYRKGYNLNLVDQWLKQRD</sequence>
<comment type="subcellular location">
    <subcellularLocation>
        <location evidence="2 6">Cytoplasm</location>
    </subcellularLocation>
</comment>
<evidence type="ECO:0000256" key="3">
    <source>
        <dbReference type="ARBA" id="ARBA00009695"/>
    </source>
</evidence>
<dbReference type="Pfam" id="PF21982">
    <property type="entry name" value="RecX_HTH1"/>
    <property type="match status" value="1"/>
</dbReference>
<dbReference type="Proteomes" id="UP000254492">
    <property type="component" value="Unassembled WGS sequence"/>
</dbReference>
<evidence type="ECO:0000313" key="9">
    <source>
        <dbReference type="EMBL" id="RDS60503.1"/>
    </source>
</evidence>
<feature type="domain" description="RecX first three-helical" evidence="8">
    <location>
        <begin position="65"/>
        <end position="104"/>
    </location>
</feature>
<comment type="caution">
    <text evidence="9">The sequence shown here is derived from an EMBL/GenBank/DDBJ whole genome shotgun (WGS) entry which is preliminary data.</text>
</comment>